<evidence type="ECO:0000313" key="3">
    <source>
        <dbReference type="Proteomes" id="UP000092460"/>
    </source>
</evidence>
<dbReference type="AlphaFoldDB" id="A0A1B0BKZ3"/>
<protein>
    <submittedName>
        <fullName evidence="2">Uncharacterized protein</fullName>
    </submittedName>
</protein>
<organism evidence="2 3">
    <name type="scientific">Glossina palpalis gambiensis</name>
    <dbReference type="NCBI Taxonomy" id="67801"/>
    <lineage>
        <taxon>Eukaryota</taxon>
        <taxon>Metazoa</taxon>
        <taxon>Ecdysozoa</taxon>
        <taxon>Arthropoda</taxon>
        <taxon>Hexapoda</taxon>
        <taxon>Insecta</taxon>
        <taxon>Pterygota</taxon>
        <taxon>Neoptera</taxon>
        <taxon>Endopterygota</taxon>
        <taxon>Diptera</taxon>
        <taxon>Brachycera</taxon>
        <taxon>Muscomorpha</taxon>
        <taxon>Hippoboscoidea</taxon>
        <taxon>Glossinidae</taxon>
        <taxon>Glossina</taxon>
    </lineage>
</organism>
<reference evidence="2" key="2">
    <citation type="submission" date="2020-05" db="UniProtKB">
        <authorList>
            <consortium name="EnsemblMetazoa"/>
        </authorList>
    </citation>
    <scope>IDENTIFICATION</scope>
    <source>
        <strain evidence="2">IAEA</strain>
    </source>
</reference>
<name>A0A1B0BKZ3_9MUSC</name>
<proteinExistence type="predicted"/>
<sequence>MKMLSLLFIIFEGIFNKTTIIYTGILQNLDTTDIDAFLIFGNISFNLTISIFLSRRRGAPGRAEGGRALGGLKDVLGLLPSLEFSRVKVISRFTSALTTGLGGDGKRIYKNTYHTLNLQKYVLRIVNQASIVQITLKIRVLKSSSLSSSSSSANVVNSSLSAMAAAKLSANDFF</sequence>
<dbReference type="Proteomes" id="UP000092460">
    <property type="component" value="Unassembled WGS sequence"/>
</dbReference>
<dbReference type="EMBL" id="JXJN01016128">
    <property type="status" value="NOT_ANNOTATED_CDS"/>
    <property type="molecule type" value="Genomic_DNA"/>
</dbReference>
<dbReference type="VEuPathDB" id="VectorBase:GPPI033418"/>
<reference evidence="3" key="1">
    <citation type="submission" date="2015-01" db="EMBL/GenBank/DDBJ databases">
        <authorList>
            <person name="Aksoy S."/>
            <person name="Warren W."/>
            <person name="Wilson R.K."/>
        </authorList>
    </citation>
    <scope>NUCLEOTIDE SEQUENCE [LARGE SCALE GENOMIC DNA]</scope>
    <source>
        <strain evidence="3">IAEA</strain>
    </source>
</reference>
<evidence type="ECO:0000313" key="2">
    <source>
        <dbReference type="EnsemblMetazoa" id="GPPI033418-PA"/>
    </source>
</evidence>
<evidence type="ECO:0000256" key="1">
    <source>
        <dbReference type="SAM" id="Phobius"/>
    </source>
</evidence>
<keyword evidence="1" id="KW-1133">Transmembrane helix</keyword>
<keyword evidence="3" id="KW-1185">Reference proteome</keyword>
<accession>A0A1B0BKZ3</accession>
<dbReference type="EnsemblMetazoa" id="GPPI033418-RA">
    <property type="protein sequence ID" value="GPPI033418-PA"/>
    <property type="gene ID" value="GPPI033418"/>
</dbReference>
<keyword evidence="1" id="KW-0812">Transmembrane</keyword>
<keyword evidence="1" id="KW-0472">Membrane</keyword>
<feature type="transmembrane region" description="Helical" evidence="1">
    <location>
        <begin position="36"/>
        <end position="53"/>
    </location>
</feature>